<gene>
    <name evidence="1" type="ORF">PSTT_02634</name>
</gene>
<protein>
    <submittedName>
        <fullName evidence="1">Uncharacterized protein</fullName>
    </submittedName>
</protein>
<comment type="caution">
    <text evidence="1">The sequence shown here is derived from an EMBL/GenBank/DDBJ whole genome shotgun (WGS) entry which is preliminary data.</text>
</comment>
<reference evidence="1" key="1">
    <citation type="submission" date="2017-12" db="EMBL/GenBank/DDBJ databases">
        <title>Gene loss provides genomic basis for host adaptation in cereal stripe rust fungi.</title>
        <authorList>
            <person name="Xia C."/>
        </authorList>
    </citation>
    <scope>NUCLEOTIDE SEQUENCE [LARGE SCALE GENOMIC DNA]</scope>
    <source>
        <strain evidence="1">93-210</strain>
    </source>
</reference>
<organism evidence="1 2">
    <name type="scientific">Puccinia striiformis</name>
    <dbReference type="NCBI Taxonomy" id="27350"/>
    <lineage>
        <taxon>Eukaryota</taxon>
        <taxon>Fungi</taxon>
        <taxon>Dikarya</taxon>
        <taxon>Basidiomycota</taxon>
        <taxon>Pucciniomycotina</taxon>
        <taxon>Pucciniomycetes</taxon>
        <taxon>Pucciniales</taxon>
        <taxon>Pucciniaceae</taxon>
        <taxon>Puccinia</taxon>
    </lineage>
</organism>
<evidence type="ECO:0000313" key="1">
    <source>
        <dbReference type="EMBL" id="POW14836.1"/>
    </source>
</evidence>
<keyword evidence="2" id="KW-1185">Reference proteome</keyword>
<dbReference type="VEuPathDB" id="FungiDB:PSTT_02634"/>
<dbReference type="Proteomes" id="UP000239156">
    <property type="component" value="Unassembled WGS sequence"/>
</dbReference>
<evidence type="ECO:0000313" key="2">
    <source>
        <dbReference type="Proteomes" id="UP000239156"/>
    </source>
</evidence>
<sequence length="90" mass="10391">MRKPKTSFEEATRYPHPKIKASSECLSIVWLLLVYVALNRFRSPQPEPYPSDLVDDVEMSNNPYNPIWPINQMSKRLQMRSKGIKLGGSI</sequence>
<dbReference type="EMBL" id="PKSL01000016">
    <property type="protein sequence ID" value="POW14836.1"/>
    <property type="molecule type" value="Genomic_DNA"/>
</dbReference>
<dbReference type="AlphaFoldDB" id="A0A2S4VZ96"/>
<proteinExistence type="predicted"/>
<name>A0A2S4VZ96_9BASI</name>
<accession>A0A2S4VZ96</accession>